<sequence length="125" mass="14275">MQKQVAGTIMVVDEDGARFLVKQVDHHYYFDSFDVMVDHTPLATVLNKLRQIGLDVDQLRLFDSVIAEIDQEKVALFVFNQLTLTPKVESVFAKAGLQFVPASQLHQLLERVRVNTEPMFENLSK</sequence>
<protein>
    <submittedName>
        <fullName evidence="1">Uncharacterized protein</fullName>
    </submittedName>
</protein>
<dbReference type="Proteomes" id="UP000289996">
    <property type="component" value="Unassembled WGS sequence"/>
</dbReference>
<dbReference type="RefSeq" id="WP_130844026.1">
    <property type="nucleotide sequence ID" value="NZ_BJDY01000009.1"/>
</dbReference>
<evidence type="ECO:0000313" key="1">
    <source>
        <dbReference type="EMBL" id="VDG30031.1"/>
    </source>
</evidence>
<reference evidence="1 2" key="1">
    <citation type="submission" date="2018-11" db="EMBL/GenBank/DDBJ databases">
        <authorList>
            <person name="Wuyts S."/>
        </authorList>
    </citation>
    <scope>NUCLEOTIDE SEQUENCE [LARGE SCALE GENOMIC DNA]</scope>
    <source>
        <strain evidence="1">Lactobacillus mudanjiangensis AMBF249</strain>
    </source>
</reference>
<gene>
    <name evidence="1" type="ORF">MUDAN_MDHGFNIF_01561</name>
</gene>
<evidence type="ECO:0000313" key="2">
    <source>
        <dbReference type="Proteomes" id="UP000289996"/>
    </source>
</evidence>
<proteinExistence type="predicted"/>
<name>A0A660E2R1_9LACO</name>
<dbReference type="EMBL" id="UYIG01000163">
    <property type="protein sequence ID" value="VDG30031.1"/>
    <property type="molecule type" value="Genomic_DNA"/>
</dbReference>
<organism evidence="1 2">
    <name type="scientific">Lactiplantibacillus mudanjiangensis</name>
    <dbReference type="NCBI Taxonomy" id="1296538"/>
    <lineage>
        <taxon>Bacteria</taxon>
        <taxon>Bacillati</taxon>
        <taxon>Bacillota</taxon>
        <taxon>Bacilli</taxon>
        <taxon>Lactobacillales</taxon>
        <taxon>Lactobacillaceae</taxon>
        <taxon>Lactiplantibacillus</taxon>
    </lineage>
</organism>
<keyword evidence="2" id="KW-1185">Reference proteome</keyword>
<dbReference type="AlphaFoldDB" id="A0A660E2R1"/>
<accession>A0A660E2R1</accession>
<dbReference type="OrthoDB" id="2295474at2"/>